<evidence type="ECO:0000313" key="1">
    <source>
        <dbReference type="EMBL" id="GEN33971.1"/>
    </source>
</evidence>
<protein>
    <submittedName>
        <fullName evidence="1">Uncharacterized protein</fullName>
    </submittedName>
</protein>
<proteinExistence type="predicted"/>
<sequence>MNTIHGARAFSTEHYANVEQRALCEWIEAVIYEETVVPWLIHGMVLCLHPGLPLDCAKSEG</sequence>
<name>A0A511V756_9BACL</name>
<organism evidence="1 2">
    <name type="scientific">Aneurinibacillus danicus</name>
    <dbReference type="NCBI Taxonomy" id="267746"/>
    <lineage>
        <taxon>Bacteria</taxon>
        <taxon>Bacillati</taxon>
        <taxon>Bacillota</taxon>
        <taxon>Bacilli</taxon>
        <taxon>Bacillales</taxon>
        <taxon>Paenibacillaceae</taxon>
        <taxon>Aneurinibacillus group</taxon>
        <taxon>Aneurinibacillus</taxon>
    </lineage>
</organism>
<reference evidence="1 2" key="1">
    <citation type="submission" date="2019-07" db="EMBL/GenBank/DDBJ databases">
        <title>Whole genome shotgun sequence of Aneurinibacillus danicus NBRC 102444.</title>
        <authorList>
            <person name="Hosoyama A."/>
            <person name="Uohara A."/>
            <person name="Ohji S."/>
            <person name="Ichikawa N."/>
        </authorList>
    </citation>
    <scope>NUCLEOTIDE SEQUENCE [LARGE SCALE GENOMIC DNA]</scope>
    <source>
        <strain evidence="1 2">NBRC 102444</strain>
    </source>
</reference>
<accession>A0A511V756</accession>
<dbReference type="AlphaFoldDB" id="A0A511V756"/>
<comment type="caution">
    <text evidence="1">The sequence shown here is derived from an EMBL/GenBank/DDBJ whole genome shotgun (WGS) entry which is preliminary data.</text>
</comment>
<dbReference type="Proteomes" id="UP000321157">
    <property type="component" value="Unassembled WGS sequence"/>
</dbReference>
<dbReference type="EMBL" id="BJXX01000058">
    <property type="protein sequence ID" value="GEN33971.1"/>
    <property type="molecule type" value="Genomic_DNA"/>
</dbReference>
<keyword evidence="2" id="KW-1185">Reference proteome</keyword>
<evidence type="ECO:0000313" key="2">
    <source>
        <dbReference type="Proteomes" id="UP000321157"/>
    </source>
</evidence>
<dbReference type="RefSeq" id="WP_146809260.1">
    <property type="nucleotide sequence ID" value="NZ_BJXX01000058.1"/>
</dbReference>
<gene>
    <name evidence="1" type="ORF">ADA01nite_14310</name>
</gene>